<dbReference type="PANTHER" id="PTHR33108">
    <property type="entry name" value="OS01G0745000 PROTEIN"/>
    <property type="match status" value="1"/>
</dbReference>
<keyword evidence="2" id="KW-1185">Reference proteome</keyword>
<reference evidence="1 2" key="1">
    <citation type="journal article" date="2022" name="Nat. Plants">
        <title>Genomes of leafy and leafless Platanthera orchids illuminate the evolution of mycoheterotrophy.</title>
        <authorList>
            <person name="Li M.H."/>
            <person name="Liu K.W."/>
            <person name="Li Z."/>
            <person name="Lu H.C."/>
            <person name="Ye Q.L."/>
            <person name="Zhang D."/>
            <person name="Wang J.Y."/>
            <person name="Li Y.F."/>
            <person name="Zhong Z.M."/>
            <person name="Liu X."/>
            <person name="Yu X."/>
            <person name="Liu D.K."/>
            <person name="Tu X.D."/>
            <person name="Liu B."/>
            <person name="Hao Y."/>
            <person name="Liao X.Y."/>
            <person name="Jiang Y.T."/>
            <person name="Sun W.H."/>
            <person name="Chen J."/>
            <person name="Chen Y.Q."/>
            <person name="Ai Y."/>
            <person name="Zhai J.W."/>
            <person name="Wu S.S."/>
            <person name="Zhou Z."/>
            <person name="Hsiao Y.Y."/>
            <person name="Wu W.L."/>
            <person name="Chen Y.Y."/>
            <person name="Lin Y.F."/>
            <person name="Hsu J.L."/>
            <person name="Li C.Y."/>
            <person name="Wang Z.W."/>
            <person name="Zhao X."/>
            <person name="Zhong W.Y."/>
            <person name="Ma X.K."/>
            <person name="Ma L."/>
            <person name="Huang J."/>
            <person name="Chen G.Z."/>
            <person name="Huang M.Z."/>
            <person name="Huang L."/>
            <person name="Peng D.H."/>
            <person name="Luo Y.B."/>
            <person name="Zou S.Q."/>
            <person name="Chen S.P."/>
            <person name="Lan S."/>
            <person name="Tsai W.C."/>
            <person name="Van de Peer Y."/>
            <person name="Liu Z.J."/>
        </authorList>
    </citation>
    <scope>NUCLEOTIDE SEQUENCE [LARGE SCALE GENOMIC DNA]</scope>
    <source>
        <strain evidence="1">Lor287</strain>
    </source>
</reference>
<dbReference type="EMBL" id="JBBWWQ010000018">
    <property type="protein sequence ID" value="KAK8921717.1"/>
    <property type="molecule type" value="Genomic_DNA"/>
</dbReference>
<sequence>MQFAEDDGGAGEKQACHEVMQVSCECCGMEEDCTATYITRVREYFYGRWICGLCSEAVKEKKRKRKISMEEALVWHMELCIKFNRRTRVDLKLSFAGAVKEMAAKSSQYSAGPDK</sequence>
<name>A0AAP0B0C5_9ASPA</name>
<gene>
    <name evidence="1" type="ORF">KSP39_PZI020357</name>
</gene>
<evidence type="ECO:0000313" key="1">
    <source>
        <dbReference type="EMBL" id="KAK8921717.1"/>
    </source>
</evidence>
<dbReference type="Pfam" id="PF07911">
    <property type="entry name" value="DUF1677"/>
    <property type="match status" value="1"/>
</dbReference>
<proteinExistence type="predicted"/>
<evidence type="ECO:0000313" key="2">
    <source>
        <dbReference type="Proteomes" id="UP001418222"/>
    </source>
</evidence>
<evidence type="ECO:0008006" key="3">
    <source>
        <dbReference type="Google" id="ProtNLM"/>
    </source>
</evidence>
<dbReference type="AlphaFoldDB" id="A0AAP0B0C5"/>
<comment type="caution">
    <text evidence="1">The sequence shown here is derived from an EMBL/GenBank/DDBJ whole genome shotgun (WGS) entry which is preliminary data.</text>
</comment>
<organism evidence="1 2">
    <name type="scientific">Platanthera zijinensis</name>
    <dbReference type="NCBI Taxonomy" id="2320716"/>
    <lineage>
        <taxon>Eukaryota</taxon>
        <taxon>Viridiplantae</taxon>
        <taxon>Streptophyta</taxon>
        <taxon>Embryophyta</taxon>
        <taxon>Tracheophyta</taxon>
        <taxon>Spermatophyta</taxon>
        <taxon>Magnoliopsida</taxon>
        <taxon>Liliopsida</taxon>
        <taxon>Asparagales</taxon>
        <taxon>Orchidaceae</taxon>
        <taxon>Orchidoideae</taxon>
        <taxon>Orchideae</taxon>
        <taxon>Orchidinae</taxon>
        <taxon>Platanthera</taxon>
    </lineage>
</organism>
<dbReference type="Proteomes" id="UP001418222">
    <property type="component" value="Unassembled WGS sequence"/>
</dbReference>
<dbReference type="PANTHER" id="PTHR33108:SF14">
    <property type="entry name" value="OS01G0745000 PROTEIN"/>
    <property type="match status" value="1"/>
</dbReference>
<dbReference type="InterPro" id="IPR012876">
    <property type="entry name" value="DUF1677_pln"/>
</dbReference>
<accession>A0AAP0B0C5</accession>
<protein>
    <recommendedName>
        <fullName evidence="3">DUF1677 family protein</fullName>
    </recommendedName>
</protein>